<dbReference type="OrthoDB" id="9791637at2"/>
<organism evidence="2 3">
    <name type="scientific">Celeribacter baekdonensis</name>
    <dbReference type="NCBI Taxonomy" id="875171"/>
    <lineage>
        <taxon>Bacteria</taxon>
        <taxon>Pseudomonadati</taxon>
        <taxon>Pseudomonadota</taxon>
        <taxon>Alphaproteobacteria</taxon>
        <taxon>Rhodobacterales</taxon>
        <taxon>Roseobacteraceae</taxon>
        <taxon>Celeribacter</taxon>
    </lineage>
</organism>
<dbReference type="PANTHER" id="PTHR36440">
    <property type="entry name" value="PUTATIVE (AFU_ORTHOLOGUE AFUA_8G07350)-RELATED"/>
    <property type="match status" value="1"/>
</dbReference>
<evidence type="ECO:0000259" key="1">
    <source>
        <dbReference type="Pfam" id="PF07883"/>
    </source>
</evidence>
<dbReference type="InterPro" id="IPR014710">
    <property type="entry name" value="RmlC-like_jellyroll"/>
</dbReference>
<dbReference type="Pfam" id="PF07883">
    <property type="entry name" value="Cupin_2"/>
    <property type="match status" value="1"/>
</dbReference>
<dbReference type="InterPro" id="IPR053146">
    <property type="entry name" value="QDO-like"/>
</dbReference>
<dbReference type="Proteomes" id="UP000182284">
    <property type="component" value="Unassembled WGS sequence"/>
</dbReference>
<dbReference type="InterPro" id="IPR013096">
    <property type="entry name" value="Cupin_2"/>
</dbReference>
<protein>
    <submittedName>
        <fullName evidence="2">Cupin domain protein</fullName>
    </submittedName>
</protein>
<sequence>MDFSKGITPSGESFKNQKWTILGEPYLPLHVSDSSMLMHAEFNVDSFVPTHVHDTQDEILHILEGEMEFETEGKVIKAGVGDTVTLPMGIPHSLHNRSGALARALVVVSPVARMYDYMVAIDGMSDPAEVVRLGAEHEIRFV</sequence>
<evidence type="ECO:0000313" key="3">
    <source>
        <dbReference type="Proteomes" id="UP000182284"/>
    </source>
</evidence>
<gene>
    <name evidence="2" type="ORF">SAMN04488117_11171</name>
</gene>
<dbReference type="InterPro" id="IPR011051">
    <property type="entry name" value="RmlC_Cupin_sf"/>
</dbReference>
<feature type="domain" description="Cupin type-2" evidence="1">
    <location>
        <begin position="44"/>
        <end position="108"/>
    </location>
</feature>
<dbReference type="AlphaFoldDB" id="A0A1G7R8D4"/>
<dbReference type="EMBL" id="FNBL01000011">
    <property type="protein sequence ID" value="SDG06997.1"/>
    <property type="molecule type" value="Genomic_DNA"/>
</dbReference>
<dbReference type="SUPFAM" id="SSF51182">
    <property type="entry name" value="RmlC-like cupins"/>
    <property type="match status" value="1"/>
</dbReference>
<dbReference type="PANTHER" id="PTHR36440:SF1">
    <property type="entry name" value="PUTATIVE (AFU_ORTHOLOGUE AFUA_8G07350)-RELATED"/>
    <property type="match status" value="1"/>
</dbReference>
<reference evidence="2 3" key="1">
    <citation type="submission" date="2016-10" db="EMBL/GenBank/DDBJ databases">
        <authorList>
            <person name="de Groot N.N."/>
        </authorList>
    </citation>
    <scope>NUCLEOTIDE SEQUENCE [LARGE SCALE GENOMIC DNA]</scope>
    <source>
        <strain evidence="2 3">DSM 27375</strain>
    </source>
</reference>
<name>A0A1G7R8D4_9RHOB</name>
<proteinExistence type="predicted"/>
<dbReference type="Gene3D" id="2.60.120.10">
    <property type="entry name" value="Jelly Rolls"/>
    <property type="match status" value="1"/>
</dbReference>
<evidence type="ECO:0000313" key="2">
    <source>
        <dbReference type="EMBL" id="SDG06997.1"/>
    </source>
</evidence>
<dbReference type="RefSeq" id="WP_074646356.1">
    <property type="nucleotide sequence ID" value="NZ_FNBL01000011.1"/>
</dbReference>
<accession>A0A1G7R8D4</accession>